<dbReference type="InterPro" id="IPR008900">
    <property type="entry name" value="Zot_N"/>
</dbReference>
<comment type="caution">
    <text evidence="3">The sequence shown here is derived from an EMBL/GenBank/DDBJ whole genome shotgun (WGS) entry which is preliminary data.</text>
</comment>
<reference evidence="3" key="1">
    <citation type="journal article" date="2018" name="Genome Biol.">
        <title>SKESA: strategic k-mer extension for scrupulous assemblies.</title>
        <authorList>
            <person name="Souvorov A."/>
            <person name="Agarwala R."/>
            <person name="Lipman D.J."/>
        </authorList>
    </citation>
    <scope>NUCLEOTIDE SEQUENCE</scope>
    <source>
        <strain evidence="3">MA.CK_00/00001968</strain>
    </source>
</reference>
<sequence>MAVKWVTGKLGAGKGLYCDYEMQKYYKQGRRVVTNYPVDTHLLDSESSNPVTVLPCHPRAEDLHALGRGCPASEKEKFGAVFLDEAGTWLNSRTYADKTRLSLIDWFIHSRHLGWDVFIIVQNEEMIDKQIALALGEILVVCKRSDRARSVFIKMIGKLLSGNNEDNKKVKPARRKGLFRHRVLVETYHERKSKRDKPFEKFSFYADWYFGFHDTNFIFDNGFEVLTYPNGKVKTVDMRCMYSLLPGKYIKKWYHADDAVVKEPALSKGQLFSALFFTAGSVLCWYFMIHSKKQESEVISSGSVVLHQAAGSYASVGNIGTESLPPLPPPPPVLSSTWRLTGYLKSASGLPRYVIRDNAGNVRYIASDEPWNGSYSEIVVDGERVTFWTGNARSGNDSRDFSQSVPDPFSSAAGSAMSALGIGDSSR</sequence>
<feature type="compositionally biased region" description="Polar residues" evidence="1">
    <location>
        <begin position="396"/>
        <end position="405"/>
    </location>
</feature>
<reference evidence="3" key="2">
    <citation type="submission" date="2020-02" db="EMBL/GenBank/DDBJ databases">
        <authorList>
            <consortium name="NCBI Pathogen Detection Project"/>
        </authorList>
    </citation>
    <scope>NUCLEOTIDE SEQUENCE</scope>
    <source>
        <strain evidence="3">MA.CK_00/00001968</strain>
    </source>
</reference>
<organism evidence="3">
    <name type="scientific">Salmonella enterica</name>
    <name type="common">Salmonella choleraesuis</name>
    <dbReference type="NCBI Taxonomy" id="28901"/>
    <lineage>
        <taxon>Bacteria</taxon>
        <taxon>Pseudomonadati</taxon>
        <taxon>Pseudomonadota</taxon>
        <taxon>Gammaproteobacteria</taxon>
        <taxon>Enterobacterales</taxon>
        <taxon>Enterobacteriaceae</taxon>
        <taxon>Salmonella</taxon>
    </lineage>
</organism>
<gene>
    <name evidence="3" type="ORF">G9F27_005571</name>
</gene>
<evidence type="ECO:0000259" key="2">
    <source>
        <dbReference type="Pfam" id="PF05707"/>
    </source>
</evidence>
<name>A0A743PB40_SALER</name>
<dbReference type="Gene3D" id="3.40.50.300">
    <property type="entry name" value="P-loop containing nucleotide triphosphate hydrolases"/>
    <property type="match status" value="1"/>
</dbReference>
<accession>A0A743PB40</accession>
<evidence type="ECO:0000256" key="1">
    <source>
        <dbReference type="SAM" id="MobiDB-lite"/>
    </source>
</evidence>
<protein>
    <recommendedName>
        <fullName evidence="2">Zona occludens toxin N-terminal domain-containing protein</fullName>
    </recommendedName>
</protein>
<proteinExistence type="predicted"/>
<dbReference type="InterPro" id="IPR027417">
    <property type="entry name" value="P-loop_NTPase"/>
</dbReference>
<feature type="domain" description="Zona occludens toxin N-terminal" evidence="2">
    <location>
        <begin position="3"/>
        <end position="145"/>
    </location>
</feature>
<dbReference type="EMBL" id="DAAUQX010000109">
    <property type="protein sequence ID" value="HAF2131216.1"/>
    <property type="molecule type" value="Genomic_DNA"/>
</dbReference>
<dbReference type="AlphaFoldDB" id="A0A743PB40"/>
<feature type="region of interest" description="Disordered" evidence="1">
    <location>
        <begin position="396"/>
        <end position="427"/>
    </location>
</feature>
<feature type="compositionally biased region" description="Low complexity" evidence="1">
    <location>
        <begin position="410"/>
        <end position="419"/>
    </location>
</feature>
<evidence type="ECO:0000313" key="3">
    <source>
        <dbReference type="EMBL" id="HAF2131216.1"/>
    </source>
</evidence>
<dbReference type="Pfam" id="PF05707">
    <property type="entry name" value="Zot"/>
    <property type="match status" value="1"/>
</dbReference>